<organism evidence="1 2">
    <name type="scientific">Salix dunnii</name>
    <dbReference type="NCBI Taxonomy" id="1413687"/>
    <lineage>
        <taxon>Eukaryota</taxon>
        <taxon>Viridiplantae</taxon>
        <taxon>Streptophyta</taxon>
        <taxon>Embryophyta</taxon>
        <taxon>Tracheophyta</taxon>
        <taxon>Spermatophyta</taxon>
        <taxon>Magnoliopsida</taxon>
        <taxon>eudicotyledons</taxon>
        <taxon>Gunneridae</taxon>
        <taxon>Pentapetalae</taxon>
        <taxon>rosids</taxon>
        <taxon>fabids</taxon>
        <taxon>Malpighiales</taxon>
        <taxon>Salicaceae</taxon>
        <taxon>Saliceae</taxon>
        <taxon>Salix</taxon>
    </lineage>
</organism>
<reference evidence="1 2" key="1">
    <citation type="submission" date="2020-10" db="EMBL/GenBank/DDBJ databases">
        <title>Plant Genome Project.</title>
        <authorList>
            <person name="Zhang R.-G."/>
        </authorList>
    </citation>
    <scope>NUCLEOTIDE SEQUENCE [LARGE SCALE GENOMIC DNA]</scope>
    <source>
        <strain evidence="1">FAFU-HL-1</strain>
        <tissue evidence="1">Leaf</tissue>
    </source>
</reference>
<accession>A0A835K9S4</accession>
<gene>
    <name evidence="1" type="ORF">SADUNF_Sadunf04G0133700</name>
</gene>
<name>A0A835K9S4_9ROSI</name>
<proteinExistence type="predicted"/>
<dbReference type="EMBL" id="JADGMS010000004">
    <property type="protein sequence ID" value="KAF9684588.1"/>
    <property type="molecule type" value="Genomic_DNA"/>
</dbReference>
<keyword evidence="2" id="KW-1185">Reference proteome</keyword>
<dbReference type="Proteomes" id="UP000657918">
    <property type="component" value="Chromosome 4"/>
</dbReference>
<sequence length="77" mass="8625">MMTTWGHELSIWISFEIPDHVPDICNECQKPDGNCCIGFKCICQPQDCQDEVISVARSTKPIVNILLSASFVLLDAR</sequence>
<comment type="caution">
    <text evidence="1">The sequence shown here is derived from an EMBL/GenBank/DDBJ whole genome shotgun (WGS) entry which is preliminary data.</text>
</comment>
<dbReference type="AlphaFoldDB" id="A0A835K9S4"/>
<evidence type="ECO:0000313" key="1">
    <source>
        <dbReference type="EMBL" id="KAF9684588.1"/>
    </source>
</evidence>
<dbReference type="OrthoDB" id="1870516at2759"/>
<evidence type="ECO:0000313" key="2">
    <source>
        <dbReference type="Proteomes" id="UP000657918"/>
    </source>
</evidence>
<protein>
    <submittedName>
        <fullName evidence="1">Uncharacterized protein</fullName>
    </submittedName>
</protein>